<reference evidence="1" key="2">
    <citation type="journal article" date="2022" name="New Phytol.">
        <title>Evolutionary transition to the ectomycorrhizal habit in the genomes of a hyperdiverse lineage of mushroom-forming fungi.</title>
        <authorList>
            <person name="Looney B."/>
            <person name="Miyauchi S."/>
            <person name="Morin E."/>
            <person name="Drula E."/>
            <person name="Courty P.E."/>
            <person name="Kohler A."/>
            <person name="Kuo A."/>
            <person name="LaButti K."/>
            <person name="Pangilinan J."/>
            <person name="Lipzen A."/>
            <person name="Riley R."/>
            <person name="Andreopoulos W."/>
            <person name="He G."/>
            <person name="Johnson J."/>
            <person name="Nolan M."/>
            <person name="Tritt A."/>
            <person name="Barry K.W."/>
            <person name="Grigoriev I.V."/>
            <person name="Nagy L.G."/>
            <person name="Hibbett D."/>
            <person name="Henrissat B."/>
            <person name="Matheny P.B."/>
            <person name="Labbe J."/>
            <person name="Martin F.M."/>
        </authorList>
    </citation>
    <scope>NUCLEOTIDE SEQUENCE</scope>
    <source>
        <strain evidence="1">EC-137</strain>
    </source>
</reference>
<evidence type="ECO:0000313" key="1">
    <source>
        <dbReference type="EMBL" id="KAI0032917.1"/>
    </source>
</evidence>
<organism evidence="1 2">
    <name type="scientific">Vararia minispora EC-137</name>
    <dbReference type="NCBI Taxonomy" id="1314806"/>
    <lineage>
        <taxon>Eukaryota</taxon>
        <taxon>Fungi</taxon>
        <taxon>Dikarya</taxon>
        <taxon>Basidiomycota</taxon>
        <taxon>Agaricomycotina</taxon>
        <taxon>Agaricomycetes</taxon>
        <taxon>Russulales</taxon>
        <taxon>Lachnocladiaceae</taxon>
        <taxon>Vararia</taxon>
    </lineage>
</organism>
<accession>A0ACB8QMI9</accession>
<name>A0ACB8QMI9_9AGAM</name>
<protein>
    <submittedName>
        <fullName evidence="1">Endoplasmic reticulum vesicle transporter-domain-containing protein</fullName>
    </submittedName>
</protein>
<gene>
    <name evidence="1" type="ORF">K488DRAFT_78167</name>
</gene>
<reference evidence="1" key="1">
    <citation type="submission" date="2021-02" db="EMBL/GenBank/DDBJ databases">
        <authorList>
            <consortium name="DOE Joint Genome Institute"/>
            <person name="Ahrendt S."/>
            <person name="Looney B.P."/>
            <person name="Miyauchi S."/>
            <person name="Morin E."/>
            <person name="Drula E."/>
            <person name="Courty P.E."/>
            <person name="Chicoki N."/>
            <person name="Fauchery L."/>
            <person name="Kohler A."/>
            <person name="Kuo A."/>
            <person name="Labutti K."/>
            <person name="Pangilinan J."/>
            <person name="Lipzen A."/>
            <person name="Riley R."/>
            <person name="Andreopoulos W."/>
            <person name="He G."/>
            <person name="Johnson J."/>
            <person name="Barry K.W."/>
            <person name="Grigoriev I.V."/>
            <person name="Nagy L."/>
            <person name="Hibbett D."/>
            <person name="Henrissat B."/>
            <person name="Matheny P.B."/>
            <person name="Labbe J."/>
            <person name="Martin F."/>
        </authorList>
    </citation>
    <scope>NUCLEOTIDE SEQUENCE</scope>
    <source>
        <strain evidence="1">EC-137</strain>
    </source>
</reference>
<evidence type="ECO:0000313" key="2">
    <source>
        <dbReference type="Proteomes" id="UP000814128"/>
    </source>
</evidence>
<keyword evidence="2" id="KW-1185">Reference proteome</keyword>
<comment type="caution">
    <text evidence="1">The sequence shown here is derived from an EMBL/GenBank/DDBJ whole genome shotgun (WGS) entry which is preliminary data.</text>
</comment>
<dbReference type="EMBL" id="MU273532">
    <property type="protein sequence ID" value="KAI0032917.1"/>
    <property type="molecule type" value="Genomic_DNA"/>
</dbReference>
<dbReference type="Proteomes" id="UP000814128">
    <property type="component" value="Unassembled WGS sequence"/>
</dbReference>
<proteinExistence type="predicted"/>
<sequence>MASQDEPSLLDKLDTVAPASLKSFDAFPKLPTTYKSRSEGRGFYTVLIGLVAFFLILNDITEFIWGWPDYEFGVDRDAGSFMNVNLDIVVNMPCRYLTVDLRDVVGDRLYLSKGFRRDGTLFDVGQATSLKEHAAALSARQAVSQSRKTRGFFAWLGSSGSSGYKKTYNYKPDGGSCRVYGSVGVKKATANLHITTLGHGYTSRVHVPHDQMNLSHVITEFSFGPFFPEIAQPLDNSFELTTDPFVAYQYYLRVVPTTYVAPRSKPLDTNQYSVTHYTRVLSHDNGTPGIFFKFDIDPIRLTIIQRTQSFVQFLIRCFGVIGGVFVCASWALRIGSHAVEIVTGPSDGGALAPQTAARASGLRTKWGGENLRARPGSLGRVVRQGNSWVVEGGSPYTSYAGSPASPFPASPYSPAPPSAVPPPPMSARSLSGPSAPSAHGLGLTPGAYEPGDPPASARSPYSPHPAAASPLTNYSVFPPTPAPGAGFPRRAEVVSV</sequence>